<feature type="region of interest" description="Disordered" evidence="1">
    <location>
        <begin position="64"/>
        <end position="87"/>
    </location>
</feature>
<evidence type="ECO:0000313" key="3">
    <source>
        <dbReference type="Proteomes" id="UP000735302"/>
    </source>
</evidence>
<evidence type="ECO:0000256" key="1">
    <source>
        <dbReference type="SAM" id="MobiDB-lite"/>
    </source>
</evidence>
<sequence length="87" mass="9647">MAPHFPLSNKGADVRPGCKTQRIAPTLRQDGSRSRLGVLSPKETRILQNMYCWPREMLPPVLARPESVGNSRPEHLPKGEFAVVTGN</sequence>
<dbReference type="Proteomes" id="UP000735302">
    <property type="component" value="Unassembled WGS sequence"/>
</dbReference>
<evidence type="ECO:0000313" key="2">
    <source>
        <dbReference type="EMBL" id="GFN80730.1"/>
    </source>
</evidence>
<protein>
    <submittedName>
        <fullName evidence="2">Uncharacterized protein</fullName>
    </submittedName>
</protein>
<name>A0AAV3YC16_9GAST</name>
<organism evidence="2 3">
    <name type="scientific">Plakobranchus ocellatus</name>
    <dbReference type="NCBI Taxonomy" id="259542"/>
    <lineage>
        <taxon>Eukaryota</taxon>
        <taxon>Metazoa</taxon>
        <taxon>Spiralia</taxon>
        <taxon>Lophotrochozoa</taxon>
        <taxon>Mollusca</taxon>
        <taxon>Gastropoda</taxon>
        <taxon>Heterobranchia</taxon>
        <taxon>Euthyneura</taxon>
        <taxon>Panpulmonata</taxon>
        <taxon>Sacoglossa</taxon>
        <taxon>Placobranchoidea</taxon>
        <taxon>Plakobranchidae</taxon>
        <taxon>Plakobranchus</taxon>
    </lineage>
</organism>
<accession>A0AAV3YC16</accession>
<dbReference type="AlphaFoldDB" id="A0AAV3YC16"/>
<keyword evidence="3" id="KW-1185">Reference proteome</keyword>
<reference evidence="2 3" key="1">
    <citation type="journal article" date="2021" name="Elife">
        <title>Chloroplast acquisition without the gene transfer in kleptoplastic sea slugs, Plakobranchus ocellatus.</title>
        <authorList>
            <person name="Maeda T."/>
            <person name="Takahashi S."/>
            <person name="Yoshida T."/>
            <person name="Shimamura S."/>
            <person name="Takaki Y."/>
            <person name="Nagai Y."/>
            <person name="Toyoda A."/>
            <person name="Suzuki Y."/>
            <person name="Arimoto A."/>
            <person name="Ishii H."/>
            <person name="Satoh N."/>
            <person name="Nishiyama T."/>
            <person name="Hasebe M."/>
            <person name="Maruyama T."/>
            <person name="Minagawa J."/>
            <person name="Obokata J."/>
            <person name="Shigenobu S."/>
        </authorList>
    </citation>
    <scope>NUCLEOTIDE SEQUENCE [LARGE SCALE GENOMIC DNA]</scope>
</reference>
<proteinExistence type="predicted"/>
<gene>
    <name evidence="2" type="ORF">PoB_000723600</name>
</gene>
<comment type="caution">
    <text evidence="2">The sequence shown here is derived from an EMBL/GenBank/DDBJ whole genome shotgun (WGS) entry which is preliminary data.</text>
</comment>
<dbReference type="EMBL" id="BLXT01000838">
    <property type="protein sequence ID" value="GFN80730.1"/>
    <property type="molecule type" value="Genomic_DNA"/>
</dbReference>